<keyword evidence="2" id="KW-1133">Transmembrane helix</keyword>
<evidence type="ECO:0000313" key="4">
    <source>
        <dbReference type="Proteomes" id="UP000325440"/>
    </source>
</evidence>
<keyword evidence="2" id="KW-0812">Transmembrane</keyword>
<keyword evidence="2" id="KW-0472">Membrane</keyword>
<accession>A0A5E4MXI0</accession>
<evidence type="ECO:0000256" key="1">
    <source>
        <dbReference type="SAM" id="MobiDB-lite"/>
    </source>
</evidence>
<evidence type="ECO:0000313" key="3">
    <source>
        <dbReference type="EMBL" id="VVC36153.1"/>
    </source>
</evidence>
<organism evidence="3 4">
    <name type="scientific">Cinara cedri</name>
    <dbReference type="NCBI Taxonomy" id="506608"/>
    <lineage>
        <taxon>Eukaryota</taxon>
        <taxon>Metazoa</taxon>
        <taxon>Ecdysozoa</taxon>
        <taxon>Arthropoda</taxon>
        <taxon>Hexapoda</taxon>
        <taxon>Insecta</taxon>
        <taxon>Pterygota</taxon>
        <taxon>Neoptera</taxon>
        <taxon>Paraneoptera</taxon>
        <taxon>Hemiptera</taxon>
        <taxon>Sternorrhyncha</taxon>
        <taxon>Aphidomorpha</taxon>
        <taxon>Aphidoidea</taxon>
        <taxon>Aphididae</taxon>
        <taxon>Lachninae</taxon>
        <taxon>Cinara</taxon>
    </lineage>
</organism>
<reference evidence="3 4" key="1">
    <citation type="submission" date="2019-08" db="EMBL/GenBank/DDBJ databases">
        <authorList>
            <person name="Alioto T."/>
            <person name="Alioto T."/>
            <person name="Gomez Garrido J."/>
        </authorList>
    </citation>
    <scope>NUCLEOTIDE SEQUENCE [LARGE SCALE GENOMIC DNA]</scope>
</reference>
<proteinExistence type="predicted"/>
<dbReference type="Proteomes" id="UP000325440">
    <property type="component" value="Unassembled WGS sequence"/>
</dbReference>
<name>A0A5E4MXI0_9HEMI</name>
<gene>
    <name evidence="3" type="ORF">CINCED_3A002654</name>
</gene>
<protein>
    <submittedName>
        <fullName evidence="3">Uncharacterized protein</fullName>
    </submittedName>
</protein>
<evidence type="ECO:0000256" key="2">
    <source>
        <dbReference type="SAM" id="Phobius"/>
    </source>
</evidence>
<sequence>MYLPYNYYTIRVLIFFSVWFSPPFPHETPRTKRVPIAQTHPSPATARRPITRDGSVGDPNLNKLNDRHSRVHRHKFTPRNSVCFLMYVFRHNYCTRLSGCACEKNRGREKSRVQENVRRRGEITFPYVTDARLIRTNRCLLLQSVKVLYSSKTRYVPILYCFFFFHLFYMYYYSKIIMYSILV</sequence>
<feature type="transmembrane region" description="Helical" evidence="2">
    <location>
        <begin position="155"/>
        <end position="173"/>
    </location>
</feature>
<dbReference type="EMBL" id="CABPRJ010001431">
    <property type="protein sequence ID" value="VVC36153.1"/>
    <property type="molecule type" value="Genomic_DNA"/>
</dbReference>
<dbReference type="AlphaFoldDB" id="A0A5E4MXI0"/>
<keyword evidence="4" id="KW-1185">Reference proteome</keyword>
<feature type="region of interest" description="Disordered" evidence="1">
    <location>
        <begin position="35"/>
        <end position="67"/>
    </location>
</feature>